<evidence type="ECO:0000313" key="6">
    <source>
        <dbReference type="Proteomes" id="UP000028761"/>
    </source>
</evidence>
<dbReference type="InterPro" id="IPR039680">
    <property type="entry name" value="PLEKHB1/2"/>
</dbReference>
<dbReference type="GO" id="GO:0016020">
    <property type="term" value="C:membrane"/>
    <property type="evidence" value="ECO:0007669"/>
    <property type="project" value="UniProtKB-SubCell"/>
</dbReference>
<dbReference type="PANTHER" id="PTHR14309">
    <property type="entry name" value="EXPRESSED PROTEIN"/>
    <property type="match status" value="1"/>
</dbReference>
<dbReference type="PANTHER" id="PTHR14309:SF8">
    <property type="entry name" value="PLECKSTRIN HOMOLOGY DOMAIN-CONTAINING FAMILY B MEMBER 2"/>
    <property type="match status" value="1"/>
</dbReference>
<comment type="subcellular location">
    <subcellularLocation>
        <location evidence="1">Membrane</location>
    </subcellularLocation>
</comment>
<dbReference type="FunFam" id="2.30.29.30:FF:000073">
    <property type="entry name" value="Pleckstrin homology domain-containing family B member 2"/>
    <property type="match status" value="1"/>
</dbReference>
<dbReference type="SUPFAM" id="SSF50729">
    <property type="entry name" value="PH domain-like"/>
    <property type="match status" value="1"/>
</dbReference>
<evidence type="ECO:0000313" key="5">
    <source>
        <dbReference type="Ensembl" id="ENSPANP00000055119.1"/>
    </source>
</evidence>
<evidence type="ECO:0000259" key="4">
    <source>
        <dbReference type="PROSITE" id="PS50003"/>
    </source>
</evidence>
<organism evidence="5 6">
    <name type="scientific">Papio anubis</name>
    <name type="common">Olive baboon</name>
    <dbReference type="NCBI Taxonomy" id="9555"/>
    <lineage>
        <taxon>Eukaryota</taxon>
        <taxon>Metazoa</taxon>
        <taxon>Chordata</taxon>
        <taxon>Craniata</taxon>
        <taxon>Vertebrata</taxon>
        <taxon>Euteleostomi</taxon>
        <taxon>Mammalia</taxon>
        <taxon>Eutheria</taxon>
        <taxon>Euarchontoglires</taxon>
        <taxon>Primates</taxon>
        <taxon>Haplorrhini</taxon>
        <taxon>Catarrhini</taxon>
        <taxon>Cercopithecidae</taxon>
        <taxon>Cercopithecinae</taxon>
        <taxon>Papio</taxon>
    </lineage>
</organism>
<name>A0A8I5NNB8_PAPAN</name>
<sequence length="308" mass="34754">HFLLVEAPTSRETHTDRLLPPRFSGNHPDTPPHPPGPAAHARRGVTSARRPGRRTCGSRRLVREQLSRRLAVVRSGSQECPTRLTVGTCCGPPTWGLLASDLHPSCSFCSRELAFSVLLPRGLPTLSPGGHRGFTLAVRSAPASFHLLLAFQCEEMAFVKSGWLLRQSTILKRWKKNWFDLWSDGHLIYYDDQTRQNIEDKVHMPVDCINIRTGQECRGELACLLLFLCLGGNWVLFLPRSAFINRLKKGSISEGRPQWRPRHLDCEPHGRGKSIFSPELNSQSTSLLLMQREPERWEPQEAQATLDC</sequence>
<dbReference type="Gene3D" id="2.30.29.30">
    <property type="entry name" value="Pleckstrin-homology domain (PH domain)/Phosphotyrosine-binding domain (PTB)"/>
    <property type="match status" value="1"/>
</dbReference>
<feature type="compositionally biased region" description="Basic and acidic residues" evidence="3">
    <location>
        <begin position="9"/>
        <end position="19"/>
    </location>
</feature>
<dbReference type="Ensembl" id="ENSPANT00000077768.1">
    <property type="protein sequence ID" value="ENSPANP00000055119.1"/>
    <property type="gene ID" value="ENSPANG00000039453.1"/>
</dbReference>
<protein>
    <recommendedName>
        <fullName evidence="4">PH domain-containing protein</fullName>
    </recommendedName>
</protein>
<feature type="region of interest" description="Disordered" evidence="3">
    <location>
        <begin position="1"/>
        <end position="56"/>
    </location>
</feature>
<dbReference type="GO" id="GO:0045595">
    <property type="term" value="P:regulation of cell differentiation"/>
    <property type="evidence" value="ECO:0007669"/>
    <property type="project" value="TreeGrafter"/>
</dbReference>
<dbReference type="Proteomes" id="UP000028761">
    <property type="component" value="Unplaced"/>
</dbReference>
<feature type="domain" description="PH" evidence="4">
    <location>
        <begin position="157"/>
        <end position="195"/>
    </location>
</feature>
<evidence type="ECO:0000256" key="3">
    <source>
        <dbReference type="SAM" id="MobiDB-lite"/>
    </source>
</evidence>
<dbReference type="InterPro" id="IPR001849">
    <property type="entry name" value="PH_domain"/>
</dbReference>
<proteinExistence type="predicted"/>
<reference evidence="5" key="1">
    <citation type="submission" date="2025-08" db="UniProtKB">
        <authorList>
            <consortium name="Ensembl"/>
        </authorList>
    </citation>
    <scope>IDENTIFICATION</scope>
</reference>
<reference evidence="5" key="2">
    <citation type="submission" date="2025-09" db="UniProtKB">
        <authorList>
            <consortium name="Ensembl"/>
        </authorList>
    </citation>
    <scope>IDENTIFICATION</scope>
</reference>
<dbReference type="AlphaFoldDB" id="A0A8I5NNB8"/>
<keyword evidence="6" id="KW-1185">Reference proteome</keyword>
<evidence type="ECO:0000256" key="1">
    <source>
        <dbReference type="ARBA" id="ARBA00004370"/>
    </source>
</evidence>
<dbReference type="InterPro" id="IPR011993">
    <property type="entry name" value="PH-like_dom_sf"/>
</dbReference>
<keyword evidence="2" id="KW-0472">Membrane</keyword>
<dbReference type="PROSITE" id="PS50003">
    <property type="entry name" value="PH_DOMAIN"/>
    <property type="match status" value="1"/>
</dbReference>
<accession>A0A8I5NNB8</accession>
<dbReference type="GeneTree" id="ENSGT00390000013989"/>
<evidence type="ECO:0000256" key="2">
    <source>
        <dbReference type="ARBA" id="ARBA00023136"/>
    </source>
</evidence>